<evidence type="ECO:0000259" key="2">
    <source>
        <dbReference type="Pfam" id="PF00144"/>
    </source>
</evidence>
<keyword evidence="4" id="KW-1185">Reference proteome</keyword>
<organism evidence="3 4">
    <name type="scientific">Luteimonas marina</name>
    <dbReference type="NCBI Taxonomy" id="488485"/>
    <lineage>
        <taxon>Bacteria</taxon>
        <taxon>Pseudomonadati</taxon>
        <taxon>Pseudomonadota</taxon>
        <taxon>Gammaproteobacteria</taxon>
        <taxon>Lysobacterales</taxon>
        <taxon>Lysobacteraceae</taxon>
        <taxon>Luteimonas</taxon>
    </lineage>
</organism>
<reference evidence="3 4" key="1">
    <citation type="journal article" date="2008" name="Int. J. Syst. Evol. Microbiol.">
        <title>Luteimonas marina sp. nov., isolated from seawater.</title>
        <authorList>
            <person name="Baik K.S."/>
            <person name="Park S.C."/>
            <person name="Kim M.S."/>
            <person name="Kim E.M."/>
            <person name="Park C."/>
            <person name="Chun J."/>
            <person name="Seong C.N."/>
        </authorList>
    </citation>
    <scope>NUCLEOTIDE SEQUENCE [LARGE SCALE GENOMIC DNA]</scope>
    <source>
        <strain evidence="3 4">FR1330</strain>
    </source>
</reference>
<evidence type="ECO:0000313" key="4">
    <source>
        <dbReference type="Proteomes" id="UP000319980"/>
    </source>
</evidence>
<dbReference type="InterPro" id="IPR050491">
    <property type="entry name" value="AmpC-like"/>
</dbReference>
<evidence type="ECO:0000313" key="3">
    <source>
        <dbReference type="EMBL" id="TWT22501.1"/>
    </source>
</evidence>
<keyword evidence="1" id="KW-1133">Transmembrane helix</keyword>
<feature type="domain" description="Beta-lactamase-related" evidence="2">
    <location>
        <begin position="66"/>
        <end position="407"/>
    </location>
</feature>
<dbReference type="InterPro" id="IPR001466">
    <property type="entry name" value="Beta-lactam-related"/>
</dbReference>
<dbReference type="EMBL" id="VOHK01000002">
    <property type="protein sequence ID" value="TWT22501.1"/>
    <property type="molecule type" value="Genomic_DNA"/>
</dbReference>
<dbReference type="PANTHER" id="PTHR46825">
    <property type="entry name" value="D-ALANYL-D-ALANINE-CARBOXYPEPTIDASE/ENDOPEPTIDASE AMPH"/>
    <property type="match status" value="1"/>
</dbReference>
<comment type="caution">
    <text evidence="3">The sequence shown here is derived from an EMBL/GenBank/DDBJ whole genome shotgun (WGS) entry which is preliminary data.</text>
</comment>
<proteinExistence type="predicted"/>
<gene>
    <name evidence="3" type="ORF">FQY83_05640</name>
</gene>
<dbReference type="SUPFAM" id="SSF56601">
    <property type="entry name" value="beta-lactamase/transpeptidase-like"/>
    <property type="match status" value="1"/>
</dbReference>
<dbReference type="Gene3D" id="3.40.710.10">
    <property type="entry name" value="DD-peptidase/beta-lactamase superfamily"/>
    <property type="match status" value="1"/>
</dbReference>
<protein>
    <submittedName>
        <fullName evidence="3">Beta-lactamase family protein</fullName>
    </submittedName>
</protein>
<evidence type="ECO:0000256" key="1">
    <source>
        <dbReference type="SAM" id="Phobius"/>
    </source>
</evidence>
<keyword evidence="1" id="KW-0812">Transmembrane</keyword>
<dbReference type="Proteomes" id="UP000319980">
    <property type="component" value="Unassembled WGS sequence"/>
</dbReference>
<dbReference type="PANTHER" id="PTHR46825:SF9">
    <property type="entry name" value="BETA-LACTAMASE-RELATED DOMAIN-CONTAINING PROTEIN"/>
    <property type="match status" value="1"/>
</dbReference>
<dbReference type="InterPro" id="IPR012338">
    <property type="entry name" value="Beta-lactam/transpept-like"/>
</dbReference>
<sequence>MVQERLQARPGERDGSRLEPLLHLFPALELIGGMMKGRKANRGLMLCAAFLLSLTCLSPAWARDIEDRLHALMAEHDTVGLAVVVVRDNAVVYRNSLGWKDRDARIPLEEDDVFRIASISKSFAVTSLLQLVEQGRLSLDDEVGGLIGFPVRNPAYPAQAITLRMLLNHTSSISDGPRYGSLDVINPAAGDGWRDSYADRAPGTQYEYSNLGYNMVGTIVERVSGQRFDAYVREHVLDPLGLYGGYAPEALDADRFARIYRWREGEGFVRSDQAYAPLGERLDGYATGYDTPMFSPTGGLKISAPDLATYMRMHMNLGEWNGVRILSAEHARAMQTPTVEGDESAGYGLALRTDSALVPGVVLTGHTGSAYGLYSSMFFEPEKKYGFVVITNGSRGEEAFRTEVNRALYAHFIAEAAAAE</sequence>
<dbReference type="AlphaFoldDB" id="A0A5C5U7X7"/>
<name>A0A5C5U7X7_9GAMM</name>
<dbReference type="Pfam" id="PF00144">
    <property type="entry name" value="Beta-lactamase"/>
    <property type="match status" value="1"/>
</dbReference>
<keyword evidence="1" id="KW-0472">Membrane</keyword>
<accession>A0A5C5U7X7</accession>
<feature type="transmembrane region" description="Helical" evidence="1">
    <location>
        <begin position="43"/>
        <end position="62"/>
    </location>
</feature>